<organism evidence="2 3">
    <name type="scientific">Mytilus galloprovincialis</name>
    <name type="common">Mediterranean mussel</name>
    <dbReference type="NCBI Taxonomy" id="29158"/>
    <lineage>
        <taxon>Eukaryota</taxon>
        <taxon>Metazoa</taxon>
        <taxon>Spiralia</taxon>
        <taxon>Lophotrochozoa</taxon>
        <taxon>Mollusca</taxon>
        <taxon>Bivalvia</taxon>
        <taxon>Autobranchia</taxon>
        <taxon>Pteriomorphia</taxon>
        <taxon>Mytilida</taxon>
        <taxon>Mytiloidea</taxon>
        <taxon>Mytilidae</taxon>
        <taxon>Mytilinae</taxon>
        <taxon>Mytilus</taxon>
    </lineage>
</organism>
<evidence type="ECO:0000313" key="3">
    <source>
        <dbReference type="Proteomes" id="UP000266721"/>
    </source>
</evidence>
<accession>A0A3L5TWC3</accession>
<dbReference type="EMBL" id="KV581373">
    <property type="protein sequence ID" value="OPL33836.1"/>
    <property type="molecule type" value="Genomic_DNA"/>
</dbReference>
<feature type="region of interest" description="Disordered" evidence="1">
    <location>
        <begin position="202"/>
        <end position="244"/>
    </location>
</feature>
<gene>
    <name evidence="2" type="ORF">AM593_06487</name>
</gene>
<evidence type="ECO:0000313" key="2">
    <source>
        <dbReference type="EMBL" id="OPL33836.1"/>
    </source>
</evidence>
<proteinExistence type="predicted"/>
<feature type="compositionally biased region" description="Basic and acidic residues" evidence="1">
    <location>
        <begin position="229"/>
        <end position="244"/>
    </location>
</feature>
<comment type="caution">
    <text evidence="2">The sequence shown here is derived from an EMBL/GenBank/DDBJ whole genome shotgun (WGS) entry which is preliminary data.</text>
</comment>
<feature type="non-terminal residue" evidence="2">
    <location>
        <position position="1"/>
    </location>
</feature>
<reference evidence="2 3" key="1">
    <citation type="journal article" date="2016" name="PLoS ONE">
        <title>A First Insight into the Genome of the Filter-Feeder Mussel Mytilus galloprovincialis.</title>
        <authorList>
            <person name="Murgarella M."/>
            <person name="Puiu D."/>
            <person name="Novoa B."/>
            <person name="Figueras A."/>
            <person name="Posada D."/>
            <person name="Canchaya C."/>
        </authorList>
    </citation>
    <scope>NUCLEOTIDE SEQUENCE [LARGE SCALE GENOMIC DNA]</scope>
    <source>
        <tissue evidence="2">Muscle</tissue>
    </source>
</reference>
<protein>
    <submittedName>
        <fullName evidence="2">Uncharacterized protein</fullName>
    </submittedName>
</protein>
<dbReference type="AlphaFoldDB" id="A0A3L5TWC3"/>
<feature type="compositionally biased region" description="Basic residues" evidence="1">
    <location>
        <begin position="214"/>
        <end position="228"/>
    </location>
</feature>
<name>A0A3L5TWC3_MYTGA</name>
<keyword evidence="3" id="KW-1185">Reference proteome</keyword>
<dbReference type="Proteomes" id="UP000266721">
    <property type="component" value="Unassembled WGS sequence"/>
</dbReference>
<sequence length="244" mass="28355">MSKSRKEPLILFMLDSVKFITSALIVVREVVRSTYRLVVEHLLDGEMKQNDFRVVNASHHHYIIGCVGCNYEHKLRCKYFQYELMLGQKNEQHLYIPGRNKMLRGTTRIDIGYMSTIQHSDSDDLEGDLYTCGTCSETFTHFKTYKYHKQEKKCNRQLVHRHMGESKDAIQRKEIEIDSSDLETDYEEGKCFTVIAESSSTSGYESDVDAGKINKTRTIKDRRGKHTTKKDNKEAHSNDIKGVW</sequence>
<evidence type="ECO:0000256" key="1">
    <source>
        <dbReference type="SAM" id="MobiDB-lite"/>
    </source>
</evidence>